<evidence type="ECO:0008006" key="2">
    <source>
        <dbReference type="Google" id="ProtNLM"/>
    </source>
</evidence>
<reference evidence="1" key="1">
    <citation type="journal article" date="2020" name="mSystems">
        <title>Genome- and Community-Level Interaction Insights into Carbon Utilization and Element Cycling Functions of Hydrothermarchaeota in Hydrothermal Sediment.</title>
        <authorList>
            <person name="Zhou Z."/>
            <person name="Liu Y."/>
            <person name="Xu W."/>
            <person name="Pan J."/>
            <person name="Luo Z.H."/>
            <person name="Li M."/>
        </authorList>
    </citation>
    <scope>NUCLEOTIDE SEQUENCE [LARGE SCALE GENOMIC DNA]</scope>
    <source>
        <strain evidence="1">SpSt-897</strain>
    </source>
</reference>
<evidence type="ECO:0000313" key="1">
    <source>
        <dbReference type="EMBL" id="HGF35020.1"/>
    </source>
</evidence>
<comment type="caution">
    <text evidence="1">The sequence shown here is derived from an EMBL/GenBank/DDBJ whole genome shotgun (WGS) entry which is preliminary data.</text>
</comment>
<proteinExistence type="predicted"/>
<dbReference type="Gene3D" id="3.30.420.280">
    <property type="match status" value="1"/>
</dbReference>
<accession>A0A7C3V934</accession>
<organism evidence="1">
    <name type="scientific">Desulfobacca acetoxidans</name>
    <dbReference type="NCBI Taxonomy" id="60893"/>
    <lineage>
        <taxon>Bacteria</taxon>
        <taxon>Pseudomonadati</taxon>
        <taxon>Thermodesulfobacteriota</taxon>
        <taxon>Desulfobaccia</taxon>
        <taxon>Desulfobaccales</taxon>
        <taxon>Desulfobaccaceae</taxon>
        <taxon>Desulfobacca</taxon>
    </lineage>
</organism>
<sequence length="176" mass="20282">MGEVLNLKDKEKAFLAYRPERELFLGIDFGYRNPFACLWLQPIERGERVLVLDEYYQRFRTTLENGKAILNQHQASGYGAITEAFADPSDPDKRAMLSDILGIEVRAPRRPVEVGQELVRRWLKVRPDGKPGLLIHHRCKELISELKGYMVHEPGKGRHHALDALRYFFAGWHGEG</sequence>
<protein>
    <recommendedName>
        <fullName evidence="2">Terminase large subunit gp17-like C-terminal domain-containing protein</fullName>
    </recommendedName>
</protein>
<name>A0A7C3V934_9BACT</name>
<gene>
    <name evidence="1" type="ORF">ENW96_11670</name>
</gene>
<dbReference type="EMBL" id="DTMF01000285">
    <property type="protein sequence ID" value="HGF35020.1"/>
    <property type="molecule type" value="Genomic_DNA"/>
</dbReference>
<dbReference type="AlphaFoldDB" id="A0A7C3V934"/>